<feature type="compositionally biased region" description="Polar residues" evidence="4">
    <location>
        <begin position="1113"/>
        <end position="1147"/>
    </location>
</feature>
<dbReference type="GO" id="GO:0006355">
    <property type="term" value="P:regulation of DNA-templated transcription"/>
    <property type="evidence" value="ECO:0007669"/>
    <property type="project" value="TreeGrafter"/>
</dbReference>
<dbReference type="PROSITE" id="PS50138">
    <property type="entry name" value="BRCA2_REPEAT"/>
    <property type="match status" value="1"/>
</dbReference>
<keyword evidence="2" id="KW-0227">DNA damage</keyword>
<name>B4H657_DROPE</name>
<evidence type="ECO:0000256" key="2">
    <source>
        <dbReference type="ARBA" id="ARBA00022763"/>
    </source>
</evidence>
<feature type="region of interest" description="Disordered" evidence="4">
    <location>
        <begin position="149"/>
        <end position="168"/>
    </location>
</feature>
<keyword evidence="1" id="KW-0677">Repeat</keyword>
<dbReference type="PANTHER" id="PTHR11289:SF0">
    <property type="entry name" value="BREAST CANCER TYPE 2 SUSCEPTIBILITY PROTEIN"/>
    <property type="match status" value="1"/>
</dbReference>
<proteinExistence type="predicted"/>
<feature type="region of interest" description="Disordered" evidence="4">
    <location>
        <begin position="1"/>
        <end position="45"/>
    </location>
</feature>
<keyword evidence="3" id="KW-0234">DNA repair</keyword>
<evidence type="ECO:0000313" key="6">
    <source>
        <dbReference type="Proteomes" id="UP000008744"/>
    </source>
</evidence>
<dbReference type="GO" id="GO:0000724">
    <property type="term" value="P:double-strand break repair via homologous recombination"/>
    <property type="evidence" value="ECO:0007669"/>
    <property type="project" value="InterPro"/>
</dbReference>
<keyword evidence="6" id="KW-1185">Reference proteome</keyword>
<organism evidence="6">
    <name type="scientific">Drosophila persimilis</name>
    <name type="common">Fruit fly</name>
    <dbReference type="NCBI Taxonomy" id="7234"/>
    <lineage>
        <taxon>Eukaryota</taxon>
        <taxon>Metazoa</taxon>
        <taxon>Ecdysozoa</taxon>
        <taxon>Arthropoda</taxon>
        <taxon>Hexapoda</taxon>
        <taxon>Insecta</taxon>
        <taxon>Pterygota</taxon>
        <taxon>Neoptera</taxon>
        <taxon>Endopterygota</taxon>
        <taxon>Diptera</taxon>
        <taxon>Brachycera</taxon>
        <taxon>Muscomorpha</taxon>
        <taxon>Ephydroidea</taxon>
        <taxon>Drosophilidae</taxon>
        <taxon>Drosophila</taxon>
        <taxon>Sophophora</taxon>
    </lineage>
</organism>
<dbReference type="OMA" id="ECFSEDM"/>
<dbReference type="PhylomeDB" id="B4H657"/>
<evidence type="ECO:0000256" key="3">
    <source>
        <dbReference type="ARBA" id="ARBA00023204"/>
    </source>
</evidence>
<evidence type="ECO:0000313" key="5">
    <source>
        <dbReference type="EMBL" id="EDW33281.1"/>
    </source>
</evidence>
<gene>
    <name evidence="5" type="primary">Dper\GL20217</name>
    <name evidence="5" type="ORF">Dper_GL20217</name>
</gene>
<protein>
    <submittedName>
        <fullName evidence="5">GL20217</fullName>
    </submittedName>
</protein>
<evidence type="ECO:0000256" key="1">
    <source>
        <dbReference type="ARBA" id="ARBA00022737"/>
    </source>
</evidence>
<feature type="region of interest" description="Disordered" evidence="4">
    <location>
        <begin position="1066"/>
        <end position="1147"/>
    </location>
</feature>
<dbReference type="OrthoDB" id="21095at2759"/>
<dbReference type="PANTHER" id="PTHR11289">
    <property type="entry name" value="BREAST CANCER TYPE 2 SUSCEPTIBILITY PROTEIN BRCA2"/>
    <property type="match status" value="1"/>
</dbReference>
<dbReference type="AlphaFoldDB" id="B4H657"/>
<dbReference type="STRING" id="7234.B4H657"/>
<dbReference type="HOGENOM" id="CLU_266501_0_0_1"/>
<sequence length="1243" mass="138055">MDLEHMLANPLASDCSPSVQSQRLRRRDKRKLDDDNAATDHQPPENTCIAAELANIYQADRQHSLLALQIPTQNRSVVSSSEFISMHDLLLSQSDYGTPEEKQEARVHITELILRDFCSSPTYEEEENIPIYDSPPWFRFRKKTIKTYSRKPPTRKQQTVAAEEDEEDRLSCSSGLSVQEDHTAVAQVPATTALCELDANSSQKICENLFNLSEYFSVSNTGLNPNNASKSASAQKALSIDLPIKQETPIHRKNLDSNSSVECTSVEFENLEEDLLKHGYTYEASEVCDIKAPPDAKACVDWSEGDSFLANYNTEKMSLSNDEPIKSDKSDVKPTKRLANPQQSTYFTLEDIPMSEWQTIMEVPDVSSIKTEASDNQTVKLEEMDKIEAKFLEEIPDWKPEGIALRTASKKPIEVSEENAKKAAKLLSDIQAASDTQFLQEITLRQWPGMDVPEAISEVVGFRTASNKPIEISEEMKKRGAMLLADVEGGETDPPKHTREIGDKECFSEDMGIAVGFRTASNKPIEVSEETKKRGAKVLADVDVETQFLQDITLSQWPGMDVPEAISEVVGFRTASNKPIEISEEMKKRGAMLLADVEGGETDPPKHTREIRDKECFSEDVGIAVGFRTASNKPIEVSEETKKRESKLLADVDVDTQFLQDITLSQWPGMDVPEDISEVVGFRTASNKPIEISEEMKKRGAMLLADVEGGETDPPKHTREIGDKECFSEDMGIALGFRTASNKPIEVSEENTKKAAKLMANIQVASDTQFLQEITLSQWPGMDVPEAISEVVGFRTASNKPIVISEEMKKRGAMLLADVEGGETDPPKHTREIRDKECFSEDMGIAVGFRTASNKPIEVSEETKKRGARLLADVDVDTQFLQDITLSQWPGMDVPEDISEVVGFRTASNKPIEISEEMKKRGAMLLANVHATEQLNYPSDAQYRKEMDLTELDIPEIVRFRTATSKPIEVAQPMIMKAAELMADVEAESTNEPSLKSPKTFASSEATEVMDALTGDVLPLNCEPECLPEMSDYLSGDDFKGFPSGKCQPMDLFGLLVFPRLSETVEYSSEKAPANDSRSGTPKQRRETSDGIPSSKRRRRNAEPQLSSSLQQTPQNGTQLSKTTSWHSALGSPMNSQSIPASLSQLAERSPLDRITKTSVIGRRNLLSLSKRRKRVSTVGECQVQDTVTPVKPRFAPMSASTSTPLSNRNINLVEEYRGGEDVSPICMRPQKAPRIGLSRSRY</sequence>
<dbReference type="Proteomes" id="UP000008744">
    <property type="component" value="Unassembled WGS sequence"/>
</dbReference>
<dbReference type="EMBL" id="CH479213">
    <property type="protein sequence ID" value="EDW33281.1"/>
    <property type="molecule type" value="Genomic_DNA"/>
</dbReference>
<dbReference type="eggNOG" id="KOG4751">
    <property type="taxonomic scope" value="Eukaryota"/>
</dbReference>
<dbReference type="Pfam" id="PF00634">
    <property type="entry name" value="BRCA2"/>
    <property type="match status" value="1"/>
</dbReference>
<dbReference type="InterPro" id="IPR015525">
    <property type="entry name" value="BRCA2"/>
</dbReference>
<reference evidence="5 6" key="1">
    <citation type="journal article" date="2007" name="Nature">
        <title>Evolution of genes and genomes on the Drosophila phylogeny.</title>
        <authorList>
            <consortium name="Drosophila 12 Genomes Consortium"/>
            <person name="Clark A.G."/>
            <person name="Eisen M.B."/>
            <person name="Smith D.R."/>
            <person name="Bergman C.M."/>
            <person name="Oliver B."/>
            <person name="Markow T.A."/>
            <person name="Kaufman T.C."/>
            <person name="Kellis M."/>
            <person name="Gelbart W."/>
            <person name="Iyer V.N."/>
            <person name="Pollard D.A."/>
            <person name="Sackton T.B."/>
            <person name="Larracuente A.M."/>
            <person name="Singh N.D."/>
            <person name="Abad J.P."/>
            <person name="Abt D.N."/>
            <person name="Adryan B."/>
            <person name="Aguade M."/>
            <person name="Akashi H."/>
            <person name="Anderson W.W."/>
            <person name="Aquadro C.F."/>
            <person name="Ardell D.H."/>
            <person name="Arguello R."/>
            <person name="Artieri C.G."/>
            <person name="Barbash D.A."/>
            <person name="Barker D."/>
            <person name="Barsanti P."/>
            <person name="Batterham P."/>
            <person name="Batzoglou S."/>
            <person name="Begun D."/>
            <person name="Bhutkar A."/>
            <person name="Blanco E."/>
            <person name="Bosak S.A."/>
            <person name="Bradley R.K."/>
            <person name="Brand A.D."/>
            <person name="Brent M.R."/>
            <person name="Brooks A.N."/>
            <person name="Brown R.H."/>
            <person name="Butlin R.K."/>
            <person name="Caggese C."/>
            <person name="Calvi B.R."/>
            <person name="Bernardo de Carvalho A."/>
            <person name="Caspi A."/>
            <person name="Castrezana S."/>
            <person name="Celniker S.E."/>
            <person name="Chang J.L."/>
            <person name="Chapple C."/>
            <person name="Chatterji S."/>
            <person name="Chinwalla A."/>
            <person name="Civetta A."/>
            <person name="Clifton S.W."/>
            <person name="Comeron J.M."/>
            <person name="Costello J.C."/>
            <person name="Coyne J.A."/>
            <person name="Daub J."/>
            <person name="David R.G."/>
            <person name="Delcher A.L."/>
            <person name="Delehaunty K."/>
            <person name="Do C.B."/>
            <person name="Ebling H."/>
            <person name="Edwards K."/>
            <person name="Eickbush T."/>
            <person name="Evans J.D."/>
            <person name="Filipski A."/>
            <person name="Findeiss S."/>
            <person name="Freyhult E."/>
            <person name="Fulton L."/>
            <person name="Fulton R."/>
            <person name="Garcia A.C."/>
            <person name="Gardiner A."/>
            <person name="Garfield D.A."/>
            <person name="Garvin B.E."/>
            <person name="Gibson G."/>
            <person name="Gilbert D."/>
            <person name="Gnerre S."/>
            <person name="Godfrey J."/>
            <person name="Good R."/>
            <person name="Gotea V."/>
            <person name="Gravely B."/>
            <person name="Greenberg A.J."/>
            <person name="Griffiths-Jones S."/>
            <person name="Gross S."/>
            <person name="Guigo R."/>
            <person name="Gustafson E.A."/>
            <person name="Haerty W."/>
            <person name="Hahn M.W."/>
            <person name="Halligan D.L."/>
            <person name="Halpern A.L."/>
            <person name="Halter G.M."/>
            <person name="Han M.V."/>
            <person name="Heger A."/>
            <person name="Hillier L."/>
            <person name="Hinrichs A.S."/>
            <person name="Holmes I."/>
            <person name="Hoskins R.A."/>
            <person name="Hubisz M.J."/>
            <person name="Hultmark D."/>
            <person name="Huntley M.A."/>
            <person name="Jaffe D.B."/>
            <person name="Jagadeeshan S."/>
            <person name="Jeck W.R."/>
            <person name="Johnson J."/>
            <person name="Jones C.D."/>
            <person name="Jordan W.C."/>
            <person name="Karpen G.H."/>
            <person name="Kataoka E."/>
            <person name="Keightley P.D."/>
            <person name="Kheradpour P."/>
            <person name="Kirkness E.F."/>
            <person name="Koerich L.B."/>
            <person name="Kristiansen K."/>
            <person name="Kudrna D."/>
            <person name="Kulathinal R.J."/>
            <person name="Kumar S."/>
            <person name="Kwok R."/>
            <person name="Lander E."/>
            <person name="Langley C.H."/>
            <person name="Lapoint R."/>
            <person name="Lazzaro B.P."/>
            <person name="Lee S.J."/>
            <person name="Levesque L."/>
            <person name="Li R."/>
            <person name="Lin C.F."/>
            <person name="Lin M.F."/>
            <person name="Lindblad-Toh K."/>
            <person name="Llopart A."/>
            <person name="Long M."/>
            <person name="Low L."/>
            <person name="Lozovsky E."/>
            <person name="Lu J."/>
            <person name="Luo M."/>
            <person name="Machado C.A."/>
            <person name="Makalowski W."/>
            <person name="Marzo M."/>
            <person name="Matsuda M."/>
            <person name="Matzkin L."/>
            <person name="McAllister B."/>
            <person name="McBride C.S."/>
            <person name="McKernan B."/>
            <person name="McKernan K."/>
            <person name="Mendez-Lago M."/>
            <person name="Minx P."/>
            <person name="Mollenhauer M.U."/>
            <person name="Montooth K."/>
            <person name="Mount S.M."/>
            <person name="Mu X."/>
            <person name="Myers E."/>
            <person name="Negre B."/>
            <person name="Newfeld S."/>
            <person name="Nielsen R."/>
            <person name="Noor M.A."/>
            <person name="O'Grady P."/>
            <person name="Pachter L."/>
            <person name="Papaceit M."/>
            <person name="Parisi M.J."/>
            <person name="Parisi M."/>
            <person name="Parts L."/>
            <person name="Pedersen J.S."/>
            <person name="Pesole G."/>
            <person name="Phillippy A.M."/>
            <person name="Ponting C.P."/>
            <person name="Pop M."/>
            <person name="Porcelli D."/>
            <person name="Powell J.R."/>
            <person name="Prohaska S."/>
            <person name="Pruitt K."/>
            <person name="Puig M."/>
            <person name="Quesneville H."/>
            <person name="Ram K.R."/>
            <person name="Rand D."/>
            <person name="Rasmussen M.D."/>
            <person name="Reed L.K."/>
            <person name="Reenan R."/>
            <person name="Reily A."/>
            <person name="Remington K.A."/>
            <person name="Rieger T.T."/>
            <person name="Ritchie M.G."/>
            <person name="Robin C."/>
            <person name="Rogers Y.H."/>
            <person name="Rohde C."/>
            <person name="Rozas J."/>
            <person name="Rubenfield M.J."/>
            <person name="Ruiz A."/>
            <person name="Russo S."/>
            <person name="Salzberg S.L."/>
            <person name="Sanchez-Gracia A."/>
            <person name="Saranga D.J."/>
            <person name="Sato H."/>
            <person name="Schaeffer S.W."/>
            <person name="Schatz M.C."/>
            <person name="Schlenke T."/>
            <person name="Schwartz R."/>
            <person name="Segarra C."/>
            <person name="Singh R.S."/>
            <person name="Sirot L."/>
            <person name="Sirota M."/>
            <person name="Sisneros N.B."/>
            <person name="Smith C.D."/>
            <person name="Smith T.F."/>
            <person name="Spieth J."/>
            <person name="Stage D.E."/>
            <person name="Stark A."/>
            <person name="Stephan W."/>
            <person name="Strausberg R.L."/>
            <person name="Strempel S."/>
            <person name="Sturgill D."/>
            <person name="Sutton G."/>
            <person name="Sutton G.G."/>
            <person name="Tao W."/>
            <person name="Teichmann S."/>
            <person name="Tobari Y.N."/>
            <person name="Tomimura Y."/>
            <person name="Tsolas J.M."/>
            <person name="Valente V.L."/>
            <person name="Venter E."/>
            <person name="Venter J.C."/>
            <person name="Vicario S."/>
            <person name="Vieira F.G."/>
            <person name="Vilella A.J."/>
            <person name="Villasante A."/>
            <person name="Walenz B."/>
            <person name="Wang J."/>
            <person name="Wasserman M."/>
            <person name="Watts T."/>
            <person name="Wilson D."/>
            <person name="Wilson R.K."/>
            <person name="Wing R.A."/>
            <person name="Wolfner M.F."/>
            <person name="Wong A."/>
            <person name="Wong G.K."/>
            <person name="Wu C.I."/>
            <person name="Wu G."/>
            <person name="Yamamoto D."/>
            <person name="Yang H.P."/>
            <person name="Yang S.P."/>
            <person name="Yorke J.A."/>
            <person name="Yoshida K."/>
            <person name="Zdobnov E."/>
            <person name="Zhang P."/>
            <person name="Zhang Y."/>
            <person name="Zimin A.V."/>
            <person name="Baldwin J."/>
            <person name="Abdouelleil A."/>
            <person name="Abdulkadir J."/>
            <person name="Abebe A."/>
            <person name="Abera B."/>
            <person name="Abreu J."/>
            <person name="Acer S.C."/>
            <person name="Aftuck L."/>
            <person name="Alexander A."/>
            <person name="An P."/>
            <person name="Anderson E."/>
            <person name="Anderson S."/>
            <person name="Arachi H."/>
            <person name="Azer M."/>
            <person name="Bachantsang P."/>
            <person name="Barry A."/>
            <person name="Bayul T."/>
            <person name="Berlin A."/>
            <person name="Bessette D."/>
            <person name="Bloom T."/>
            <person name="Blye J."/>
            <person name="Boguslavskiy L."/>
            <person name="Bonnet C."/>
            <person name="Boukhgalter B."/>
            <person name="Bourzgui I."/>
            <person name="Brown A."/>
            <person name="Cahill P."/>
            <person name="Channer S."/>
            <person name="Cheshatsang Y."/>
            <person name="Chuda L."/>
            <person name="Citroen M."/>
            <person name="Collymore A."/>
            <person name="Cooke P."/>
            <person name="Costello M."/>
            <person name="D'Aco K."/>
            <person name="Daza R."/>
            <person name="De Haan G."/>
            <person name="DeGray S."/>
            <person name="DeMaso C."/>
            <person name="Dhargay N."/>
            <person name="Dooley K."/>
            <person name="Dooley E."/>
            <person name="Doricent M."/>
            <person name="Dorje P."/>
            <person name="Dorjee K."/>
            <person name="Dupes A."/>
            <person name="Elong R."/>
            <person name="Falk J."/>
            <person name="Farina A."/>
            <person name="Faro S."/>
            <person name="Ferguson D."/>
            <person name="Fisher S."/>
            <person name="Foley C.D."/>
            <person name="Franke A."/>
            <person name="Friedrich D."/>
            <person name="Gadbois L."/>
            <person name="Gearin G."/>
            <person name="Gearin C.R."/>
            <person name="Giannoukos G."/>
            <person name="Goode T."/>
            <person name="Graham J."/>
            <person name="Grandbois E."/>
            <person name="Grewal S."/>
            <person name="Gyaltsen K."/>
            <person name="Hafez N."/>
            <person name="Hagos B."/>
            <person name="Hall J."/>
            <person name="Henson C."/>
            <person name="Hollinger A."/>
            <person name="Honan T."/>
            <person name="Huard M.D."/>
            <person name="Hughes L."/>
            <person name="Hurhula B."/>
            <person name="Husby M.E."/>
            <person name="Kamat A."/>
            <person name="Kanga B."/>
            <person name="Kashin S."/>
            <person name="Khazanovich D."/>
            <person name="Kisner P."/>
            <person name="Lance K."/>
            <person name="Lara M."/>
            <person name="Lee W."/>
            <person name="Lennon N."/>
            <person name="Letendre F."/>
            <person name="LeVine R."/>
            <person name="Lipovsky A."/>
            <person name="Liu X."/>
            <person name="Liu J."/>
            <person name="Liu S."/>
            <person name="Lokyitsang T."/>
            <person name="Lokyitsang Y."/>
            <person name="Lubonja R."/>
            <person name="Lui A."/>
            <person name="MacDonald P."/>
            <person name="Magnisalis V."/>
            <person name="Maru K."/>
            <person name="Matthews C."/>
            <person name="McCusker W."/>
            <person name="McDonough S."/>
            <person name="Mehta T."/>
            <person name="Meldrim J."/>
            <person name="Meneus L."/>
            <person name="Mihai O."/>
            <person name="Mihalev A."/>
            <person name="Mihova T."/>
            <person name="Mittelman R."/>
            <person name="Mlenga V."/>
            <person name="Montmayeur A."/>
            <person name="Mulrain L."/>
            <person name="Navidi A."/>
            <person name="Naylor J."/>
            <person name="Negash T."/>
            <person name="Nguyen T."/>
            <person name="Nguyen N."/>
            <person name="Nicol R."/>
            <person name="Norbu C."/>
            <person name="Norbu N."/>
            <person name="Novod N."/>
            <person name="O'Neill B."/>
            <person name="Osman S."/>
            <person name="Markiewicz E."/>
            <person name="Oyono O.L."/>
            <person name="Patti C."/>
            <person name="Phunkhang P."/>
            <person name="Pierre F."/>
            <person name="Priest M."/>
            <person name="Raghuraman S."/>
            <person name="Rege F."/>
            <person name="Reyes R."/>
            <person name="Rise C."/>
            <person name="Rogov P."/>
            <person name="Ross K."/>
            <person name="Ryan E."/>
            <person name="Settipalli S."/>
            <person name="Shea T."/>
            <person name="Sherpa N."/>
            <person name="Shi L."/>
            <person name="Shih D."/>
            <person name="Sparrow T."/>
            <person name="Spaulding J."/>
            <person name="Stalker J."/>
            <person name="Stange-Thomann N."/>
            <person name="Stavropoulos S."/>
            <person name="Stone C."/>
            <person name="Strader C."/>
            <person name="Tesfaye S."/>
            <person name="Thomson T."/>
            <person name="Thoulutsang Y."/>
            <person name="Thoulutsang D."/>
            <person name="Topham K."/>
            <person name="Topping I."/>
            <person name="Tsamla T."/>
            <person name="Vassiliev H."/>
            <person name="Vo A."/>
            <person name="Wangchuk T."/>
            <person name="Wangdi T."/>
            <person name="Weiand M."/>
            <person name="Wilkinson J."/>
            <person name="Wilson A."/>
            <person name="Yadav S."/>
            <person name="Young G."/>
            <person name="Yu Q."/>
            <person name="Zembek L."/>
            <person name="Zhong D."/>
            <person name="Zimmer A."/>
            <person name="Zwirko Z."/>
            <person name="Jaffe D.B."/>
            <person name="Alvarez P."/>
            <person name="Brockman W."/>
            <person name="Butler J."/>
            <person name="Chin C."/>
            <person name="Gnerre S."/>
            <person name="Grabherr M."/>
            <person name="Kleber M."/>
            <person name="Mauceli E."/>
            <person name="MacCallum I."/>
        </authorList>
    </citation>
    <scope>NUCLEOTIDE SEQUENCE [LARGE SCALE GENOMIC DNA]</scope>
    <source>
        <strain evidence="6">MSH-3 / Tucson 14011-0111.49</strain>
    </source>
</reference>
<accession>B4H657</accession>
<evidence type="ECO:0000256" key="4">
    <source>
        <dbReference type="SAM" id="MobiDB-lite"/>
    </source>
</evidence>
<dbReference type="InterPro" id="IPR002093">
    <property type="entry name" value="BRCA2_repeat"/>
</dbReference>